<dbReference type="Gene3D" id="1.20.272.10">
    <property type="match status" value="1"/>
</dbReference>
<dbReference type="InterPro" id="IPR003959">
    <property type="entry name" value="ATPase_AAA_core"/>
</dbReference>
<dbReference type="Pfam" id="PF16193">
    <property type="entry name" value="AAA_assoc_2"/>
    <property type="match status" value="1"/>
</dbReference>
<dbReference type="AlphaFoldDB" id="F7ZL77"/>
<dbReference type="GO" id="GO:0003677">
    <property type="term" value="F:DNA binding"/>
    <property type="evidence" value="ECO:0007669"/>
    <property type="project" value="InterPro"/>
</dbReference>
<dbReference type="Pfam" id="PF12002">
    <property type="entry name" value="MgsA_C"/>
    <property type="match status" value="1"/>
</dbReference>
<dbReference type="InterPro" id="IPR032423">
    <property type="entry name" value="AAA_assoc_2"/>
</dbReference>
<evidence type="ECO:0000256" key="5">
    <source>
        <dbReference type="ARBA" id="ARBA00022741"/>
    </source>
</evidence>
<dbReference type="CDD" id="cd00009">
    <property type="entry name" value="AAA"/>
    <property type="match status" value="1"/>
</dbReference>
<dbReference type="RefSeq" id="WP_013963186.1">
    <property type="nucleotide sequence ID" value="NC_015730.1"/>
</dbReference>
<evidence type="ECO:0000256" key="1">
    <source>
        <dbReference type="ARBA" id="ARBA00002393"/>
    </source>
</evidence>
<protein>
    <recommendedName>
        <fullName evidence="3">Replication-associated recombination protein A</fullName>
    </recommendedName>
</protein>
<dbReference type="InterPro" id="IPR021886">
    <property type="entry name" value="MgsA_C"/>
</dbReference>
<dbReference type="SUPFAM" id="SSF48019">
    <property type="entry name" value="post-AAA+ oligomerization domain-like"/>
    <property type="match status" value="1"/>
</dbReference>
<evidence type="ECO:0000313" key="9">
    <source>
        <dbReference type="EMBL" id="AEI95283.1"/>
    </source>
</evidence>
<name>F7ZL77_ROSLO</name>
<dbReference type="Gene3D" id="1.10.3710.10">
    <property type="entry name" value="DNA polymerase III clamp loader subunits, C-terminal domain"/>
    <property type="match status" value="1"/>
</dbReference>
<comment type="function">
    <text evidence="1">DNA-dependent ATPase that plays important roles in cellular responses to stalled DNA replication processes.</text>
</comment>
<dbReference type="OrthoDB" id="9778364at2"/>
<dbReference type="eggNOG" id="COG2256">
    <property type="taxonomic scope" value="Bacteria"/>
</dbReference>
<dbReference type="SMART" id="SM00382">
    <property type="entry name" value="AAA"/>
    <property type="match status" value="1"/>
</dbReference>
<dbReference type="Proteomes" id="UP000001353">
    <property type="component" value="Chromosome"/>
</dbReference>
<sequence>MDLFGQSGGIDKTPQNAKTRPLADLLRPQSLDEVIGQEKLLAEDGPLGSMLAAGRVTSLILWGPPGVGKTTIARLLAHQTDLHFEQISAIFSGVSDLKKVFQAARDRAVIGQGTFLFIDEIHRFNKAQLDSLLPVMEDGTVTVCGATTENPSFSVNGSVLSRCQVMVLERLDVTALAGLLARAEAQTGQALPLTDDAKSLLCAMADGDGRALLNLVESVRAWPLDQTYSAEDIAGRLTRRAALHDRAGDGHYAIASALQKSIRGSDPEAAIYWVHRALEGGEDPRFILRRLTMIAWEDVGLADPEASRVCLSAWDTYERLGSPEGDLALSQAAIYLALAPKSNAGYVAHKASRADAKQSGSLPPPMHILNGPTKMMQDLGFRKGYQYDHDAPEGFSGQNYFPDGLKRPQHYAPVERGFERELAKRVRYFDKLRQERDDNAT</sequence>
<evidence type="ECO:0000256" key="2">
    <source>
        <dbReference type="ARBA" id="ARBA00008959"/>
    </source>
</evidence>
<keyword evidence="6" id="KW-0067">ATP-binding</keyword>
<evidence type="ECO:0000256" key="4">
    <source>
        <dbReference type="ARBA" id="ARBA00022705"/>
    </source>
</evidence>
<dbReference type="CDD" id="cd18139">
    <property type="entry name" value="HLD_clamp_RarA"/>
    <property type="match status" value="1"/>
</dbReference>
<dbReference type="FunFam" id="1.20.272.10:FF:000001">
    <property type="entry name" value="Putative AAA family ATPase"/>
    <property type="match status" value="1"/>
</dbReference>
<dbReference type="PANTHER" id="PTHR13779">
    <property type="entry name" value="WERNER HELICASE-INTERACTING PROTEIN 1 FAMILY MEMBER"/>
    <property type="match status" value="1"/>
</dbReference>
<dbReference type="GO" id="GO:0016887">
    <property type="term" value="F:ATP hydrolysis activity"/>
    <property type="evidence" value="ECO:0007669"/>
    <property type="project" value="InterPro"/>
</dbReference>
<dbReference type="EMBL" id="CP002623">
    <property type="protein sequence ID" value="AEI95283.1"/>
    <property type="molecule type" value="Genomic_DNA"/>
</dbReference>
<dbReference type="InterPro" id="IPR003593">
    <property type="entry name" value="AAA+_ATPase"/>
</dbReference>
<evidence type="ECO:0000313" key="10">
    <source>
        <dbReference type="Proteomes" id="UP000001353"/>
    </source>
</evidence>
<dbReference type="KEGG" id="rli:RLO149_c033420"/>
<evidence type="ECO:0000259" key="8">
    <source>
        <dbReference type="SMART" id="SM00382"/>
    </source>
</evidence>
<keyword evidence="5" id="KW-0547">Nucleotide-binding</keyword>
<dbReference type="InterPro" id="IPR027417">
    <property type="entry name" value="P-loop_NTPase"/>
</dbReference>
<dbReference type="GO" id="GO:0008047">
    <property type="term" value="F:enzyme activator activity"/>
    <property type="evidence" value="ECO:0007669"/>
    <property type="project" value="TreeGrafter"/>
</dbReference>
<comment type="similarity">
    <text evidence="2">Belongs to the AAA ATPase family. RarA/MGS1/WRNIP1 subfamily.</text>
</comment>
<accession>F7ZL77</accession>
<feature type="domain" description="AAA+ ATPase" evidence="8">
    <location>
        <begin position="55"/>
        <end position="172"/>
    </location>
</feature>
<proteinExistence type="inferred from homology"/>
<dbReference type="GO" id="GO:0017116">
    <property type="term" value="F:single-stranded DNA helicase activity"/>
    <property type="evidence" value="ECO:0007669"/>
    <property type="project" value="TreeGrafter"/>
</dbReference>
<keyword evidence="10" id="KW-1185">Reference proteome</keyword>
<dbReference type="SUPFAM" id="SSF52540">
    <property type="entry name" value="P-loop containing nucleoside triphosphate hydrolases"/>
    <property type="match status" value="1"/>
</dbReference>
<dbReference type="InterPro" id="IPR008921">
    <property type="entry name" value="DNA_pol3_clamp-load_cplx_C"/>
</dbReference>
<dbReference type="GO" id="GO:0006261">
    <property type="term" value="P:DNA-templated DNA replication"/>
    <property type="evidence" value="ECO:0007669"/>
    <property type="project" value="TreeGrafter"/>
</dbReference>
<keyword evidence="4" id="KW-0235">DNA replication</keyword>
<gene>
    <name evidence="9" type="primary">rarA</name>
    <name evidence="9" type="ordered locus">RLO149_c033420</name>
</gene>
<dbReference type="HOGENOM" id="CLU_017985_1_1_5"/>
<evidence type="ECO:0000256" key="6">
    <source>
        <dbReference type="ARBA" id="ARBA00022840"/>
    </source>
</evidence>
<dbReference type="PANTHER" id="PTHR13779:SF7">
    <property type="entry name" value="ATPASE WRNIP1"/>
    <property type="match status" value="1"/>
</dbReference>
<dbReference type="GO" id="GO:0000731">
    <property type="term" value="P:DNA synthesis involved in DNA repair"/>
    <property type="evidence" value="ECO:0007669"/>
    <property type="project" value="TreeGrafter"/>
</dbReference>
<evidence type="ECO:0000256" key="3">
    <source>
        <dbReference type="ARBA" id="ARBA00020776"/>
    </source>
</evidence>
<dbReference type="InterPro" id="IPR051314">
    <property type="entry name" value="AAA_ATPase_RarA/MGS1/WRNIP1"/>
</dbReference>
<reference evidence="9 10" key="1">
    <citation type="journal article" date="2011" name="BMC Genomics">
        <title>Comparative genome analysis and genome-guided physiological analysis of Roseobacter litoralis.</title>
        <authorList>
            <person name="Kalhoefer D."/>
            <person name="Thole S."/>
            <person name="Voget S."/>
            <person name="Lehmann R."/>
            <person name="Liesegang H."/>
            <person name="Wollher A."/>
            <person name="Daniel R."/>
            <person name="Simon M."/>
            <person name="Brinkhoff T."/>
        </authorList>
    </citation>
    <scope>NUCLEOTIDE SEQUENCE [LARGE SCALE GENOMIC DNA]</scope>
    <source>
        <strain evidence="10">ATCC 49566 / DSM 6996 / JCM 21268 / NBRC 15278 / OCh 149</strain>
    </source>
</reference>
<dbReference type="STRING" id="391595.RLO149_c033420"/>
<organism evidence="9 10">
    <name type="scientific">Roseobacter litoralis (strain ATCC 49566 / DSM 6996 / JCM 21268 / NBRC 15278 / OCh 149)</name>
    <dbReference type="NCBI Taxonomy" id="391595"/>
    <lineage>
        <taxon>Bacteria</taxon>
        <taxon>Pseudomonadati</taxon>
        <taxon>Pseudomonadota</taxon>
        <taxon>Alphaproteobacteria</taxon>
        <taxon>Rhodobacterales</taxon>
        <taxon>Roseobacteraceae</taxon>
        <taxon>Roseobacter</taxon>
    </lineage>
</organism>
<dbReference type="Gene3D" id="3.40.50.300">
    <property type="entry name" value="P-loop containing nucleotide triphosphate hydrolases"/>
    <property type="match status" value="1"/>
</dbReference>
<dbReference type="FunFam" id="3.40.50.300:FF:000137">
    <property type="entry name" value="Replication-associated recombination protein A"/>
    <property type="match status" value="1"/>
</dbReference>
<dbReference type="GO" id="GO:0005524">
    <property type="term" value="F:ATP binding"/>
    <property type="evidence" value="ECO:0007669"/>
    <property type="project" value="UniProtKB-KW"/>
</dbReference>
<evidence type="ECO:0000256" key="7">
    <source>
        <dbReference type="SAM" id="MobiDB-lite"/>
    </source>
</evidence>
<dbReference type="Pfam" id="PF00004">
    <property type="entry name" value="AAA"/>
    <property type="match status" value="1"/>
</dbReference>
<feature type="region of interest" description="Disordered" evidence="7">
    <location>
        <begin position="1"/>
        <end position="21"/>
    </location>
</feature>